<dbReference type="Pfam" id="PF12796">
    <property type="entry name" value="Ank_2"/>
    <property type="match status" value="1"/>
</dbReference>
<reference evidence="1" key="2">
    <citation type="submission" date="2025-09" db="UniProtKB">
        <authorList>
            <consortium name="Ensembl"/>
        </authorList>
    </citation>
    <scope>IDENTIFICATION</scope>
</reference>
<proteinExistence type="predicted"/>
<sequence>MVKFLLENGANSNCKEPVFGYTPLMEAAASGHEIIVQYLLNHVSVCSGSESRVTVGRAEHGGLGYDFRLVLSLIVPLDTSSQALGFGIFLFVFREEY</sequence>
<protein>
    <submittedName>
        <fullName evidence="1">Uncharacterized protein</fullName>
    </submittedName>
</protein>
<dbReference type="InterPro" id="IPR002110">
    <property type="entry name" value="Ankyrin_rpt"/>
</dbReference>
<dbReference type="Gene3D" id="1.25.40.20">
    <property type="entry name" value="Ankyrin repeat-containing domain"/>
    <property type="match status" value="1"/>
</dbReference>
<evidence type="ECO:0000313" key="1">
    <source>
        <dbReference type="Ensembl" id="ENSSPUP00000003926.1"/>
    </source>
</evidence>
<dbReference type="SUPFAM" id="SSF48403">
    <property type="entry name" value="Ankyrin repeat"/>
    <property type="match status" value="1"/>
</dbReference>
<dbReference type="Ensembl" id="ENSSPUT00000004172.1">
    <property type="protein sequence ID" value="ENSSPUP00000003926.1"/>
    <property type="gene ID" value="ENSSPUG00000003029.1"/>
</dbReference>
<evidence type="ECO:0000313" key="2">
    <source>
        <dbReference type="Proteomes" id="UP000694392"/>
    </source>
</evidence>
<reference evidence="1" key="1">
    <citation type="submission" date="2025-08" db="UniProtKB">
        <authorList>
            <consortium name="Ensembl"/>
        </authorList>
    </citation>
    <scope>IDENTIFICATION</scope>
</reference>
<dbReference type="AlphaFoldDB" id="A0A8D0L2I4"/>
<accession>A0A8D0L2I4</accession>
<keyword evidence="2" id="KW-1185">Reference proteome</keyword>
<dbReference type="Proteomes" id="UP000694392">
    <property type="component" value="Unplaced"/>
</dbReference>
<name>A0A8D0L2I4_SPHPU</name>
<organism evidence="1 2">
    <name type="scientific">Sphenodon punctatus</name>
    <name type="common">Tuatara</name>
    <name type="synonym">Hatteria punctata</name>
    <dbReference type="NCBI Taxonomy" id="8508"/>
    <lineage>
        <taxon>Eukaryota</taxon>
        <taxon>Metazoa</taxon>
        <taxon>Chordata</taxon>
        <taxon>Craniata</taxon>
        <taxon>Vertebrata</taxon>
        <taxon>Euteleostomi</taxon>
        <taxon>Lepidosauria</taxon>
        <taxon>Sphenodontia</taxon>
        <taxon>Sphenodontidae</taxon>
        <taxon>Sphenodon</taxon>
    </lineage>
</organism>
<dbReference type="InterPro" id="IPR036770">
    <property type="entry name" value="Ankyrin_rpt-contain_sf"/>
</dbReference>